<geneLocation type="plasmid" evidence="1 2">
    <name>unnamed2</name>
</geneLocation>
<gene>
    <name evidence="1" type="ORF">CSB93_6660</name>
</gene>
<protein>
    <submittedName>
        <fullName evidence="1">Uncharacterized protein</fullName>
    </submittedName>
</protein>
<keyword evidence="1" id="KW-0614">Plasmid</keyword>
<dbReference type="Proteomes" id="UP000238390">
    <property type="component" value="Plasmid unnamed2"/>
</dbReference>
<sequence length="56" mass="6157">MINHKTPCRYIIHHLVNLPDEVICMDLPAERVAPHIKLSMAKAQAACAIQKPSPAA</sequence>
<name>A0A2R3J626_9PSED</name>
<keyword evidence="2" id="KW-1185">Reference proteome</keyword>
<organism evidence="1 2">
    <name type="scientific">Pseudomonas paraeruginosa</name>
    <dbReference type="NCBI Taxonomy" id="2994495"/>
    <lineage>
        <taxon>Bacteria</taxon>
        <taxon>Pseudomonadati</taxon>
        <taxon>Pseudomonadota</taxon>
        <taxon>Gammaproteobacteria</taxon>
        <taxon>Pseudomonadales</taxon>
        <taxon>Pseudomonadaceae</taxon>
        <taxon>Pseudomonas</taxon>
    </lineage>
</organism>
<evidence type="ECO:0000313" key="2">
    <source>
        <dbReference type="Proteomes" id="UP000238390"/>
    </source>
</evidence>
<accession>A0A2R3J626</accession>
<dbReference type="AlphaFoldDB" id="A0A2R3J626"/>
<reference evidence="1 2" key="1">
    <citation type="submission" date="2018-02" db="EMBL/GenBank/DDBJ databases">
        <title>FDA/CDC Antimicrobial Resistant Isolate Bank Genome Sequencing.</title>
        <authorList>
            <person name="Benahmed F.H."/>
            <person name="Lutgring J.D."/>
            <person name="Yoo B."/>
            <person name="Machado M."/>
            <person name="Brown A."/>
            <person name="McAllister G."/>
            <person name="Perry A."/>
            <person name="Halpin A.L."/>
            <person name="Vavikolanu K."/>
            <person name="Ott S."/>
            <person name="Zhao X."/>
            <person name="Tallon L.J."/>
            <person name="Sadzewicz L."/>
            <person name="Aluvathingal J."/>
            <person name="Nadendla S."/>
            <person name="Voskania-kordi A."/>
            <person name="Simonyan V."/>
            <person name="Patel J."/>
            <person name="Shawar R.M."/>
        </authorList>
    </citation>
    <scope>NUCLEOTIDE SEQUENCE [LARGE SCALE GENOMIC DNA]</scope>
    <source>
        <strain evidence="1 2">AR_0356</strain>
        <plasmid evidence="1 2">unnamed2</plasmid>
    </source>
</reference>
<proteinExistence type="predicted"/>
<evidence type="ECO:0000313" key="1">
    <source>
        <dbReference type="EMBL" id="AVK09477.1"/>
    </source>
</evidence>
<dbReference type="EMBL" id="CP027170">
    <property type="protein sequence ID" value="AVK09477.1"/>
    <property type="molecule type" value="Genomic_DNA"/>
</dbReference>